<accession>A0A9X4XJ85</accession>
<feature type="transmembrane region" description="Helical" evidence="9">
    <location>
        <begin position="198"/>
        <end position="217"/>
    </location>
</feature>
<organism evidence="10 11">
    <name type="scientific">Rhodoplanes serenus</name>
    <dbReference type="NCBI Taxonomy" id="200615"/>
    <lineage>
        <taxon>Bacteria</taxon>
        <taxon>Pseudomonadati</taxon>
        <taxon>Pseudomonadota</taxon>
        <taxon>Alphaproteobacteria</taxon>
        <taxon>Hyphomicrobiales</taxon>
        <taxon>Nitrobacteraceae</taxon>
        <taxon>Rhodoplanes</taxon>
    </lineage>
</organism>
<evidence type="ECO:0000256" key="1">
    <source>
        <dbReference type="ARBA" id="ARBA00004651"/>
    </source>
</evidence>
<evidence type="ECO:0000256" key="7">
    <source>
        <dbReference type="ARBA" id="ARBA00023136"/>
    </source>
</evidence>
<feature type="region of interest" description="Disordered" evidence="8">
    <location>
        <begin position="475"/>
        <end position="517"/>
    </location>
</feature>
<comment type="subcellular location">
    <subcellularLocation>
        <location evidence="1">Cell membrane</location>
        <topology evidence="1">Multi-pass membrane protein</topology>
    </subcellularLocation>
</comment>
<feature type="compositionally biased region" description="Low complexity" evidence="8">
    <location>
        <begin position="164"/>
        <end position="177"/>
    </location>
</feature>
<feature type="transmembrane region" description="Helical" evidence="9">
    <location>
        <begin position="48"/>
        <end position="67"/>
    </location>
</feature>
<sequence length="698" mass="72712">MPNGDRTPAQVAPAQVAPADSPTLAELLTLAVGVVVVAALYLGRDVLVPITLAVLLTFVLAPLVRALRFLRLGRVPAVIAAVLVALAVLTSIGAVIGAQIAGLAADLPRYESTIRNKIDVVRDQTVGRVTRLVAHLEQLRADDEADAPAPPNAREGTAPTGSQPPAAKAPAKNGAAPESEGTTGIPSLDTLQRYVSPVLSPLATLGIVLVFVTFILLQKEDLRDRFIRLFGSRDLHRTTVALNEAGHRLSKFFLTQLALNTAFGVLVTSGLYLIGLPSPLLWGIVAGLCRFVPYVGAWVAAALPLAVAAAVDPGWSMVAWTAALFIITEPLMGQVVEPVAYGHSTGLSPVSVLIATVFWTWLWGPIGLILATPLTLCLVVLGRHVERLEFLDVLLGDRPALTATETFYQRMLAGDPDEVQDQAEALLKTRSLSAYYDEVALRGLALAASDVARGVLSPVRIRRIADEVCEVVEELDDYDDRAPRPATPEDEASPLPAEPSDDDAPPGREAPPPEARSGAWASAAPVLCIAGASPLDEAATAMLAQLLGKHGLAARTLASDRLSRVHVASLDPAGIAFVCVSLIESTGHVARTRHMIRRLRRQLPGVPVLVGLWPAGERDDGGDSVRATIGADLYVSSLTEAVNACVDAAMAAAVAAPAGSPAAASAASGQDAGESARTAPPAAVVEPAAATAGGIVPA</sequence>
<reference evidence="10 11" key="1">
    <citation type="submission" date="2019-11" db="EMBL/GenBank/DDBJ databases">
        <title>Whole-genome sequence of Rhodoplanes serenus DSM 18633, type strain.</title>
        <authorList>
            <person name="Kyndt J.A."/>
            <person name="Meyer T.E."/>
        </authorList>
    </citation>
    <scope>NUCLEOTIDE SEQUENCE [LARGE SCALE GENOMIC DNA]</scope>
    <source>
        <strain evidence="10 11">DSM 18633</strain>
    </source>
</reference>
<feature type="transmembrane region" description="Helical" evidence="9">
    <location>
        <begin position="280"/>
        <end position="307"/>
    </location>
</feature>
<dbReference type="Proteomes" id="UP000438991">
    <property type="component" value="Unassembled WGS sequence"/>
</dbReference>
<proteinExistence type="inferred from homology"/>
<dbReference type="EMBL" id="WNKV01000004">
    <property type="protein sequence ID" value="MTW16065.1"/>
    <property type="molecule type" value="Genomic_DNA"/>
</dbReference>
<feature type="region of interest" description="Disordered" evidence="8">
    <location>
        <begin position="143"/>
        <end position="184"/>
    </location>
</feature>
<feature type="region of interest" description="Disordered" evidence="8">
    <location>
        <begin position="663"/>
        <end position="684"/>
    </location>
</feature>
<dbReference type="Pfam" id="PF01594">
    <property type="entry name" value="AI-2E_transport"/>
    <property type="match status" value="1"/>
</dbReference>
<feature type="transmembrane region" description="Helical" evidence="9">
    <location>
        <begin position="24"/>
        <end position="42"/>
    </location>
</feature>
<evidence type="ECO:0000256" key="2">
    <source>
        <dbReference type="ARBA" id="ARBA00009773"/>
    </source>
</evidence>
<evidence type="ECO:0000256" key="3">
    <source>
        <dbReference type="ARBA" id="ARBA00022448"/>
    </source>
</evidence>
<comment type="caution">
    <text evidence="10">The sequence shown here is derived from an EMBL/GenBank/DDBJ whole genome shotgun (WGS) entry which is preliminary data.</text>
</comment>
<keyword evidence="7 9" id="KW-0472">Membrane</keyword>
<feature type="transmembrane region" description="Helical" evidence="9">
    <location>
        <begin position="314"/>
        <end position="332"/>
    </location>
</feature>
<evidence type="ECO:0000256" key="6">
    <source>
        <dbReference type="ARBA" id="ARBA00022989"/>
    </source>
</evidence>
<evidence type="ECO:0000313" key="11">
    <source>
        <dbReference type="Proteomes" id="UP000438991"/>
    </source>
</evidence>
<dbReference type="InterPro" id="IPR002549">
    <property type="entry name" value="AI-2E-like"/>
</dbReference>
<keyword evidence="4" id="KW-1003">Cell membrane</keyword>
<feature type="transmembrane region" description="Helical" evidence="9">
    <location>
        <begin position="79"/>
        <end position="101"/>
    </location>
</feature>
<dbReference type="PANTHER" id="PTHR21716">
    <property type="entry name" value="TRANSMEMBRANE PROTEIN"/>
    <property type="match status" value="1"/>
</dbReference>
<evidence type="ECO:0000256" key="8">
    <source>
        <dbReference type="SAM" id="MobiDB-lite"/>
    </source>
</evidence>
<feature type="transmembrane region" description="Helical" evidence="9">
    <location>
        <begin position="352"/>
        <end position="381"/>
    </location>
</feature>
<dbReference type="RefSeq" id="WP_155479122.1">
    <property type="nucleotide sequence ID" value="NZ_WNKV01000004.1"/>
</dbReference>
<feature type="transmembrane region" description="Helical" evidence="9">
    <location>
        <begin position="252"/>
        <end position="274"/>
    </location>
</feature>
<evidence type="ECO:0000313" key="10">
    <source>
        <dbReference type="EMBL" id="MTW16065.1"/>
    </source>
</evidence>
<dbReference type="AlphaFoldDB" id="A0A9X4XJ85"/>
<evidence type="ECO:0000256" key="5">
    <source>
        <dbReference type="ARBA" id="ARBA00022692"/>
    </source>
</evidence>
<keyword evidence="6 9" id="KW-1133">Transmembrane helix</keyword>
<keyword evidence="5 9" id="KW-0812">Transmembrane</keyword>
<gene>
    <name evidence="10" type="ORF">GJ689_07575</name>
</gene>
<dbReference type="GO" id="GO:0005886">
    <property type="term" value="C:plasma membrane"/>
    <property type="evidence" value="ECO:0007669"/>
    <property type="project" value="UniProtKB-SubCell"/>
</dbReference>
<dbReference type="PANTHER" id="PTHR21716:SF53">
    <property type="entry name" value="PERMEASE PERM-RELATED"/>
    <property type="match status" value="1"/>
</dbReference>
<comment type="similarity">
    <text evidence="2">Belongs to the autoinducer-2 exporter (AI-2E) (TC 2.A.86) family.</text>
</comment>
<name>A0A9X4XJ85_9BRAD</name>
<keyword evidence="3" id="KW-0813">Transport</keyword>
<evidence type="ECO:0000256" key="4">
    <source>
        <dbReference type="ARBA" id="ARBA00022475"/>
    </source>
</evidence>
<evidence type="ECO:0000256" key="9">
    <source>
        <dbReference type="SAM" id="Phobius"/>
    </source>
</evidence>
<protein>
    <submittedName>
        <fullName evidence="10">AI-2E family transporter</fullName>
    </submittedName>
</protein>